<evidence type="ECO:0000256" key="8">
    <source>
        <dbReference type="ARBA" id="ARBA00022741"/>
    </source>
</evidence>
<evidence type="ECO:0000313" key="12">
    <source>
        <dbReference type="Proteomes" id="UP000256328"/>
    </source>
</evidence>
<dbReference type="CDD" id="cd06223">
    <property type="entry name" value="PRTases_typeI"/>
    <property type="match status" value="1"/>
</dbReference>
<dbReference type="NCBIfam" id="NF001097">
    <property type="entry name" value="PRK00129.1"/>
    <property type="match status" value="1"/>
</dbReference>
<dbReference type="InterPro" id="IPR050054">
    <property type="entry name" value="UPRTase/APRTase"/>
</dbReference>
<dbReference type="EMBL" id="PDLN01000006">
    <property type="protein sequence ID" value="RDW83466.1"/>
    <property type="molecule type" value="Genomic_DNA"/>
</dbReference>
<organism evidence="11 12">
    <name type="scientific">Coleophoma crateriformis</name>
    <dbReference type="NCBI Taxonomy" id="565419"/>
    <lineage>
        <taxon>Eukaryota</taxon>
        <taxon>Fungi</taxon>
        <taxon>Dikarya</taxon>
        <taxon>Ascomycota</taxon>
        <taxon>Pezizomycotina</taxon>
        <taxon>Leotiomycetes</taxon>
        <taxon>Helotiales</taxon>
        <taxon>Dermateaceae</taxon>
        <taxon>Coleophoma</taxon>
    </lineage>
</organism>
<evidence type="ECO:0000256" key="6">
    <source>
        <dbReference type="ARBA" id="ARBA00022676"/>
    </source>
</evidence>
<keyword evidence="7" id="KW-0808">Transferase</keyword>
<dbReference type="InterPro" id="IPR029057">
    <property type="entry name" value="PRTase-like"/>
</dbReference>
<evidence type="ECO:0000259" key="10">
    <source>
        <dbReference type="Pfam" id="PF14681"/>
    </source>
</evidence>
<evidence type="ECO:0000256" key="5">
    <source>
        <dbReference type="ARBA" id="ARBA00022533"/>
    </source>
</evidence>
<evidence type="ECO:0000256" key="4">
    <source>
        <dbReference type="ARBA" id="ARBA00011894"/>
    </source>
</evidence>
<reference evidence="11 12" key="1">
    <citation type="journal article" date="2018" name="IMA Fungus">
        <title>IMA Genome-F 9: Draft genome sequence of Annulohypoxylon stygium, Aspergillus mulundensis, Berkeleyomyces basicola (syn. Thielaviopsis basicola), Ceratocystis smalleyi, two Cercospora beticola strains, Coleophoma cylindrospora, Fusarium fracticaudum, Phialophora cf. hyalina, and Morchella septimelata.</title>
        <authorList>
            <person name="Wingfield B.D."/>
            <person name="Bills G.F."/>
            <person name="Dong Y."/>
            <person name="Huang W."/>
            <person name="Nel W.J."/>
            <person name="Swalarsk-Parry B.S."/>
            <person name="Vaghefi N."/>
            <person name="Wilken P.M."/>
            <person name="An Z."/>
            <person name="de Beer Z.W."/>
            <person name="De Vos L."/>
            <person name="Chen L."/>
            <person name="Duong T.A."/>
            <person name="Gao Y."/>
            <person name="Hammerbacher A."/>
            <person name="Kikkert J.R."/>
            <person name="Li Y."/>
            <person name="Li H."/>
            <person name="Li K."/>
            <person name="Li Q."/>
            <person name="Liu X."/>
            <person name="Ma X."/>
            <person name="Naidoo K."/>
            <person name="Pethybridge S.J."/>
            <person name="Sun J."/>
            <person name="Steenkamp E.T."/>
            <person name="van der Nest M.A."/>
            <person name="van Wyk S."/>
            <person name="Wingfield M.J."/>
            <person name="Xiong C."/>
            <person name="Yue Q."/>
            <person name="Zhang X."/>
        </authorList>
    </citation>
    <scope>NUCLEOTIDE SEQUENCE [LARGE SCALE GENOMIC DNA]</scope>
    <source>
        <strain evidence="11 12">BP5796</strain>
    </source>
</reference>
<proteinExistence type="inferred from homology"/>
<sequence>MSLNVTVVSHPFLAAKIARMEDRSTDAASMRRLVRQATQILTVSATSSVQPDITCALVPLMRSGLAMVDPVLDIMVPGSKVVVHHLGLFRDRETLEAVEYYNNIPTTNSPVDHAFIVDPLLATGTTAVAAIDTLKEWGVGEITMIALIATQQGLERAAKAWPGKVKFYVGAIEELDDTAHITPGVGDIGDRLFLNW</sequence>
<name>A0A3D8SAY9_9HELO</name>
<keyword evidence="8" id="KW-0547">Nucleotide-binding</keyword>
<keyword evidence="12" id="KW-1185">Reference proteome</keyword>
<dbReference type="EC" id="2.4.2.9" evidence="4"/>
<dbReference type="PANTHER" id="PTHR32315">
    <property type="entry name" value="ADENINE PHOSPHORIBOSYLTRANSFERASE"/>
    <property type="match status" value="1"/>
</dbReference>
<dbReference type="SUPFAM" id="SSF53271">
    <property type="entry name" value="PRTase-like"/>
    <property type="match status" value="1"/>
</dbReference>
<feature type="domain" description="Phosphoribosyltransferase" evidence="10">
    <location>
        <begin position="54"/>
        <end position="193"/>
    </location>
</feature>
<dbReference type="PANTHER" id="PTHR32315:SF4">
    <property type="entry name" value="URACIL PHOSPHORIBOSYLTRANSFERASE, CHLOROPLASTIC"/>
    <property type="match status" value="1"/>
</dbReference>
<keyword evidence="6" id="KW-0328">Glycosyltransferase</keyword>
<keyword evidence="9" id="KW-0342">GTP-binding</keyword>
<dbReference type="InterPro" id="IPR000836">
    <property type="entry name" value="PRTase_dom"/>
</dbReference>
<gene>
    <name evidence="11" type="ORF">BP5796_04957</name>
</gene>
<dbReference type="GO" id="GO:0004845">
    <property type="term" value="F:uracil phosphoribosyltransferase activity"/>
    <property type="evidence" value="ECO:0007669"/>
    <property type="project" value="UniProtKB-EC"/>
</dbReference>
<dbReference type="Pfam" id="PF14681">
    <property type="entry name" value="UPRTase"/>
    <property type="match status" value="1"/>
</dbReference>
<evidence type="ECO:0000256" key="9">
    <source>
        <dbReference type="ARBA" id="ARBA00023134"/>
    </source>
</evidence>
<accession>A0A3D8SAY9</accession>
<evidence type="ECO:0000256" key="3">
    <source>
        <dbReference type="ARBA" id="ARBA00009516"/>
    </source>
</evidence>
<dbReference type="GO" id="GO:0005525">
    <property type="term" value="F:GTP binding"/>
    <property type="evidence" value="ECO:0007669"/>
    <property type="project" value="UniProtKB-KW"/>
</dbReference>
<comment type="pathway">
    <text evidence="2">Pyrimidine metabolism; UMP biosynthesis via salvage pathway; UMP from uracil: step 1/1.</text>
</comment>
<comment type="similarity">
    <text evidence="3">Belongs to the UPRTase family.</text>
</comment>
<keyword evidence="5" id="KW-0021">Allosteric enzyme</keyword>
<dbReference type="Proteomes" id="UP000256328">
    <property type="component" value="Unassembled WGS sequence"/>
</dbReference>
<dbReference type="Gene3D" id="3.40.50.2020">
    <property type="match status" value="1"/>
</dbReference>
<evidence type="ECO:0000256" key="2">
    <source>
        <dbReference type="ARBA" id="ARBA00005180"/>
    </source>
</evidence>
<comment type="caution">
    <text evidence="11">The sequence shown here is derived from an EMBL/GenBank/DDBJ whole genome shotgun (WGS) entry which is preliminary data.</text>
</comment>
<comment type="cofactor">
    <cofactor evidence="1">
        <name>Mg(2+)</name>
        <dbReference type="ChEBI" id="CHEBI:18420"/>
    </cofactor>
</comment>
<protein>
    <recommendedName>
        <fullName evidence="4">uracil phosphoribosyltransferase</fullName>
        <ecNumber evidence="4">2.4.2.9</ecNumber>
    </recommendedName>
</protein>
<evidence type="ECO:0000256" key="1">
    <source>
        <dbReference type="ARBA" id="ARBA00001946"/>
    </source>
</evidence>
<dbReference type="OrthoDB" id="10257085at2759"/>
<evidence type="ECO:0000256" key="7">
    <source>
        <dbReference type="ARBA" id="ARBA00022679"/>
    </source>
</evidence>
<evidence type="ECO:0000313" key="11">
    <source>
        <dbReference type="EMBL" id="RDW83466.1"/>
    </source>
</evidence>
<dbReference type="AlphaFoldDB" id="A0A3D8SAY9"/>